<dbReference type="EMBL" id="JACSDZ010000009">
    <property type="protein sequence ID" value="KAF7395208.1"/>
    <property type="molecule type" value="Genomic_DNA"/>
</dbReference>
<evidence type="ECO:0000313" key="2">
    <source>
        <dbReference type="Proteomes" id="UP000617340"/>
    </source>
</evidence>
<sequence>MSNVYYYATYEADFTKITGAKQVEYMKKEERFPPAIVFGMHGTTTVAHTCITGTSSQQASALAHSFWHHPLALVFFNHLLSVSGRQVFVSVEHMGCVRPCIPSPVPSHTVARQGHVQTHHPILIASELTHIHQLASATSNLVVFVLFDSVLVKSNCTTVQPWADL</sequence>
<name>A0A834N5M2_VESGE</name>
<accession>A0A834N5M2</accession>
<dbReference type="AlphaFoldDB" id="A0A834N5M2"/>
<proteinExistence type="predicted"/>
<dbReference type="Proteomes" id="UP000617340">
    <property type="component" value="Unassembled WGS sequence"/>
</dbReference>
<evidence type="ECO:0000313" key="1">
    <source>
        <dbReference type="EMBL" id="KAF7395208.1"/>
    </source>
</evidence>
<reference evidence="1" key="1">
    <citation type="journal article" date="2020" name="G3 (Bethesda)">
        <title>High-Quality Assemblies for Three Invasive Social Wasps from the &lt;i&gt;Vespula&lt;/i&gt; Genus.</title>
        <authorList>
            <person name="Harrop T.W.R."/>
            <person name="Guhlin J."/>
            <person name="McLaughlin G.M."/>
            <person name="Permina E."/>
            <person name="Stockwell P."/>
            <person name="Gilligan J."/>
            <person name="Le Lec M.F."/>
            <person name="Gruber M.A.M."/>
            <person name="Quinn O."/>
            <person name="Lovegrove M."/>
            <person name="Duncan E.J."/>
            <person name="Remnant E.J."/>
            <person name="Van Eeckhoven J."/>
            <person name="Graham B."/>
            <person name="Knapp R.A."/>
            <person name="Langford K.W."/>
            <person name="Kronenberg Z."/>
            <person name="Press M.O."/>
            <person name="Eacker S.M."/>
            <person name="Wilson-Rankin E.E."/>
            <person name="Purcell J."/>
            <person name="Lester P.J."/>
            <person name="Dearden P.K."/>
        </authorList>
    </citation>
    <scope>NUCLEOTIDE SEQUENCE</scope>
    <source>
        <strain evidence="1">Linc-1</strain>
    </source>
</reference>
<protein>
    <submittedName>
        <fullName evidence="1">Uncharacterized protein</fullName>
    </submittedName>
</protein>
<gene>
    <name evidence="1" type="ORF">HZH68_009258</name>
</gene>
<organism evidence="1 2">
    <name type="scientific">Vespula germanica</name>
    <name type="common">German yellow jacket</name>
    <name type="synonym">Paravespula germanica</name>
    <dbReference type="NCBI Taxonomy" id="30212"/>
    <lineage>
        <taxon>Eukaryota</taxon>
        <taxon>Metazoa</taxon>
        <taxon>Ecdysozoa</taxon>
        <taxon>Arthropoda</taxon>
        <taxon>Hexapoda</taxon>
        <taxon>Insecta</taxon>
        <taxon>Pterygota</taxon>
        <taxon>Neoptera</taxon>
        <taxon>Endopterygota</taxon>
        <taxon>Hymenoptera</taxon>
        <taxon>Apocrita</taxon>
        <taxon>Aculeata</taxon>
        <taxon>Vespoidea</taxon>
        <taxon>Vespidae</taxon>
        <taxon>Vespinae</taxon>
        <taxon>Vespula</taxon>
    </lineage>
</organism>
<keyword evidence="2" id="KW-1185">Reference proteome</keyword>
<comment type="caution">
    <text evidence="1">The sequence shown here is derived from an EMBL/GenBank/DDBJ whole genome shotgun (WGS) entry which is preliminary data.</text>
</comment>